<dbReference type="PANTHER" id="PTHR13703">
    <property type="entry name" value="SMAD"/>
    <property type="match status" value="1"/>
</dbReference>
<dbReference type="PROSITE" id="PS51076">
    <property type="entry name" value="MH2"/>
    <property type="match status" value="1"/>
</dbReference>
<dbReference type="SMART" id="SM00523">
    <property type="entry name" value="DWA"/>
    <property type="match status" value="1"/>
</dbReference>
<dbReference type="GO" id="GO:0009791">
    <property type="term" value="P:post-embryonic development"/>
    <property type="evidence" value="ECO:0007669"/>
    <property type="project" value="UniProtKB-ARBA"/>
</dbReference>
<dbReference type="GO" id="GO:0070411">
    <property type="term" value="F:I-SMAD binding"/>
    <property type="evidence" value="ECO:0007669"/>
    <property type="project" value="TreeGrafter"/>
</dbReference>
<evidence type="ECO:0000256" key="6">
    <source>
        <dbReference type="ARBA" id="ARBA00023242"/>
    </source>
</evidence>
<keyword evidence="7" id="KW-0963">Cytoplasm</keyword>
<evidence type="ECO:0000256" key="8">
    <source>
        <dbReference type="SAM" id="MobiDB-lite"/>
    </source>
</evidence>
<dbReference type="InterPro" id="IPR003619">
    <property type="entry name" value="MAD_homology1_Dwarfin-type"/>
</dbReference>
<dbReference type="GO" id="GO:0051239">
    <property type="term" value="P:regulation of multicellular organismal process"/>
    <property type="evidence" value="ECO:0007669"/>
    <property type="project" value="UniProtKB-ARBA"/>
</dbReference>
<evidence type="ECO:0000256" key="3">
    <source>
        <dbReference type="ARBA" id="ARBA00022833"/>
    </source>
</evidence>
<dbReference type="GO" id="GO:0030154">
    <property type="term" value="P:cell differentiation"/>
    <property type="evidence" value="ECO:0007669"/>
    <property type="project" value="TreeGrafter"/>
</dbReference>
<dbReference type="Pfam" id="PF03166">
    <property type="entry name" value="MH2"/>
    <property type="match status" value="1"/>
</dbReference>
<dbReference type="InterPro" id="IPR008984">
    <property type="entry name" value="SMAD_FHA_dom_sf"/>
</dbReference>
<feature type="domain" description="MH2" evidence="10">
    <location>
        <begin position="461"/>
        <end position="656"/>
    </location>
</feature>
<comment type="caution">
    <text evidence="11">The sequence shown here is derived from an EMBL/GenBank/DDBJ whole genome shotgun (WGS) entry which is preliminary data.</text>
</comment>
<dbReference type="AlphaFoldDB" id="A0A1W0XAP1"/>
<dbReference type="GO" id="GO:0046872">
    <property type="term" value="F:metal ion binding"/>
    <property type="evidence" value="ECO:0007669"/>
    <property type="project" value="UniProtKB-KW"/>
</dbReference>
<dbReference type="InterPro" id="IPR001132">
    <property type="entry name" value="SMAD_dom_Dwarfin-type"/>
</dbReference>
<dbReference type="InterPro" id="IPR036578">
    <property type="entry name" value="SMAD_MH1_sf"/>
</dbReference>
<reference evidence="12" key="1">
    <citation type="submission" date="2017-01" db="EMBL/GenBank/DDBJ databases">
        <title>Comparative genomics of anhydrobiosis in the tardigrade Hypsibius dujardini.</title>
        <authorList>
            <person name="Yoshida Y."/>
            <person name="Koutsovoulos G."/>
            <person name="Laetsch D."/>
            <person name="Stevens L."/>
            <person name="Kumar S."/>
            <person name="Horikawa D."/>
            <person name="Ishino K."/>
            <person name="Komine S."/>
            <person name="Tomita M."/>
            <person name="Blaxter M."/>
            <person name="Arakawa K."/>
        </authorList>
    </citation>
    <scope>NUCLEOTIDE SEQUENCE [LARGE SCALE GENOMIC DNA]</scope>
    <source>
        <strain evidence="12">Z151</strain>
    </source>
</reference>
<dbReference type="GO" id="GO:0000978">
    <property type="term" value="F:RNA polymerase II cis-regulatory region sequence-specific DNA binding"/>
    <property type="evidence" value="ECO:0007669"/>
    <property type="project" value="TreeGrafter"/>
</dbReference>
<dbReference type="Gene3D" id="2.60.200.10">
    <property type="match status" value="1"/>
</dbReference>
<dbReference type="GO" id="GO:0050793">
    <property type="term" value="P:regulation of developmental process"/>
    <property type="evidence" value="ECO:0007669"/>
    <property type="project" value="UniProtKB-ARBA"/>
</dbReference>
<dbReference type="EMBL" id="MTYJ01000006">
    <property type="protein sequence ID" value="OQV24599.1"/>
    <property type="molecule type" value="Genomic_DNA"/>
</dbReference>
<dbReference type="OrthoDB" id="5794312at2759"/>
<dbReference type="Proteomes" id="UP000192578">
    <property type="component" value="Unassembled WGS sequence"/>
</dbReference>
<accession>A0A1W0XAP1</accession>
<proteinExistence type="inferred from homology"/>
<evidence type="ECO:0000313" key="11">
    <source>
        <dbReference type="EMBL" id="OQV24599.1"/>
    </source>
</evidence>
<keyword evidence="5 7" id="KW-0804">Transcription</keyword>
<evidence type="ECO:0000256" key="2">
    <source>
        <dbReference type="ARBA" id="ARBA00022723"/>
    </source>
</evidence>
<evidence type="ECO:0000259" key="10">
    <source>
        <dbReference type="PROSITE" id="PS51076"/>
    </source>
</evidence>
<gene>
    <name evidence="11" type="ORF">BV898_01659</name>
</gene>
<dbReference type="GO" id="GO:0009653">
    <property type="term" value="P:anatomical structure morphogenesis"/>
    <property type="evidence" value="ECO:0007669"/>
    <property type="project" value="TreeGrafter"/>
</dbReference>
<keyword evidence="6 7" id="KW-0539">Nucleus</keyword>
<comment type="similarity">
    <text evidence="1 7">Belongs to the dwarfin/SMAD family.</text>
</comment>
<keyword evidence="4 7" id="KW-0805">Transcription regulation</keyword>
<evidence type="ECO:0000256" key="7">
    <source>
        <dbReference type="RuleBase" id="RU361195"/>
    </source>
</evidence>
<sequence length="656" mass="72852">MNSFYATPLGQKIQAWQHAEYEKTHPDALRPVDPDAEARADEEWEEKAITGLFKKLKSSKMGGEKAVQDMVAALETKDAKSRCVCLKRSVDGRLQIAGRKGLPHFIFCRIFRFRDIVSHSQLRSTASCSNGYYAKKGAICVNPYHYERNPPSPALPMLFVPRSAPGVSYPAHFDKPDTSVPIGEVAMPPNSELPDDLVDLHFLSPLSLESTAESGMSPAQGSDSSRRSSESSDGPSGRKSSHDSGLSSDYSGGDHSTESSPSQDDGSGQQLRSNSFGSDTQFASNFGAAADRFLYSSSAASFNNSSGTLVAEADALLPLFDQMDVTADPFIFETFESLDIAPYSDTEMTDWIVEQSQQTYQPTQTRKQMSYHQSMQQSNLMESSQIEVRQTFQQAKGEEVFQQISRQTFSQQTSDQTSIQSYQQTNLGEYQQPVVMPMEQQSVEPNVPPTERIGYMEPEFWCSVAYYELQDRLGGFFNVPQAMRTFRVDGYTDSMTADRYSVARLSNSRRTDVIEKTRGNIGKGVRLSYTGDEVFVECISDKAIFVQSTNGNELHGLIPQTVIKVPPGCSLKIFSNYWFAQKLTAAVPNGYEAVFALIENCSARISFVKGWGQDYLRTKVIYTPCWLDVSLNGPLVWLDKVLTQMGSPSTKCTSRS</sequence>
<dbReference type="SUPFAM" id="SSF49879">
    <property type="entry name" value="SMAD/FHA domain"/>
    <property type="match status" value="1"/>
</dbReference>
<dbReference type="GO" id="GO:0060395">
    <property type="term" value="P:SMAD protein signal transduction"/>
    <property type="evidence" value="ECO:0007669"/>
    <property type="project" value="TreeGrafter"/>
</dbReference>
<dbReference type="GO" id="GO:0005737">
    <property type="term" value="C:cytoplasm"/>
    <property type="evidence" value="ECO:0007669"/>
    <property type="project" value="UniProtKB-SubCell"/>
</dbReference>
<dbReference type="Pfam" id="PF03165">
    <property type="entry name" value="MH1"/>
    <property type="match status" value="1"/>
</dbReference>
<evidence type="ECO:0000259" key="9">
    <source>
        <dbReference type="PROSITE" id="PS51075"/>
    </source>
</evidence>
<dbReference type="SMART" id="SM00524">
    <property type="entry name" value="DWB"/>
    <property type="match status" value="1"/>
</dbReference>
<name>A0A1W0XAP1_HYPEX</name>
<evidence type="ECO:0000256" key="4">
    <source>
        <dbReference type="ARBA" id="ARBA00023015"/>
    </source>
</evidence>
<dbReference type="GO" id="GO:0000981">
    <property type="term" value="F:DNA-binding transcription factor activity, RNA polymerase II-specific"/>
    <property type="evidence" value="ECO:0007669"/>
    <property type="project" value="TreeGrafter"/>
</dbReference>
<comment type="subcellular location">
    <subcellularLocation>
        <location evidence="7">Cytoplasm</location>
    </subcellularLocation>
    <subcellularLocation>
        <location evidence="7">Nucleus</location>
    </subcellularLocation>
</comment>
<organism evidence="11 12">
    <name type="scientific">Hypsibius exemplaris</name>
    <name type="common">Freshwater tardigrade</name>
    <dbReference type="NCBI Taxonomy" id="2072580"/>
    <lineage>
        <taxon>Eukaryota</taxon>
        <taxon>Metazoa</taxon>
        <taxon>Ecdysozoa</taxon>
        <taxon>Tardigrada</taxon>
        <taxon>Eutardigrada</taxon>
        <taxon>Parachela</taxon>
        <taxon>Hypsibioidea</taxon>
        <taxon>Hypsibiidae</taxon>
        <taxon>Hypsibius</taxon>
    </lineage>
</organism>
<feature type="domain" description="MH1" evidence="9">
    <location>
        <begin position="23"/>
        <end position="155"/>
    </location>
</feature>
<keyword evidence="12" id="KW-1185">Reference proteome</keyword>
<evidence type="ECO:0000313" key="12">
    <source>
        <dbReference type="Proteomes" id="UP000192578"/>
    </source>
</evidence>
<dbReference type="GO" id="GO:0071144">
    <property type="term" value="C:heteromeric SMAD protein complex"/>
    <property type="evidence" value="ECO:0007669"/>
    <property type="project" value="TreeGrafter"/>
</dbReference>
<feature type="compositionally biased region" description="Low complexity" evidence="8">
    <location>
        <begin position="231"/>
        <end position="270"/>
    </location>
</feature>
<dbReference type="InterPro" id="IPR017855">
    <property type="entry name" value="SMAD-like_dom_sf"/>
</dbReference>
<protein>
    <recommendedName>
        <fullName evidence="7">Mothers against decapentaplegic homolog</fullName>
        <shortName evidence="7">MAD homolog</shortName>
        <shortName evidence="7">Mothers against DPP homolog</shortName>
    </recommendedName>
    <alternativeName>
        <fullName evidence="7">SMAD family member</fullName>
    </alternativeName>
</protein>
<dbReference type="GO" id="GO:0030509">
    <property type="term" value="P:BMP signaling pathway"/>
    <property type="evidence" value="ECO:0007669"/>
    <property type="project" value="TreeGrafter"/>
</dbReference>
<feature type="region of interest" description="Disordered" evidence="8">
    <location>
        <begin position="209"/>
        <end position="278"/>
    </location>
</feature>
<feature type="compositionally biased region" description="Polar residues" evidence="8">
    <location>
        <begin position="209"/>
        <end position="220"/>
    </location>
</feature>
<keyword evidence="2" id="KW-0479">Metal-binding</keyword>
<evidence type="ECO:0000256" key="5">
    <source>
        <dbReference type="ARBA" id="ARBA00023163"/>
    </source>
</evidence>
<keyword evidence="3" id="KW-0862">Zinc</keyword>
<dbReference type="PROSITE" id="PS51075">
    <property type="entry name" value="MH1"/>
    <property type="match status" value="1"/>
</dbReference>
<dbReference type="Gene3D" id="3.90.520.10">
    <property type="entry name" value="SMAD MH1 domain"/>
    <property type="match status" value="1"/>
</dbReference>
<dbReference type="InterPro" id="IPR013019">
    <property type="entry name" value="MAD_homology_MH1"/>
</dbReference>
<dbReference type="SUPFAM" id="SSF56366">
    <property type="entry name" value="SMAD MH1 domain"/>
    <property type="match status" value="1"/>
</dbReference>
<evidence type="ECO:0000256" key="1">
    <source>
        <dbReference type="ARBA" id="ARBA00005545"/>
    </source>
</evidence>
<dbReference type="InterPro" id="IPR013790">
    <property type="entry name" value="Dwarfin"/>
</dbReference>